<feature type="domain" description="N-acetyltransferase" evidence="3">
    <location>
        <begin position="1"/>
        <end position="168"/>
    </location>
</feature>
<accession>A0A556N6W2</accession>
<dbReference type="CDD" id="cd04301">
    <property type="entry name" value="NAT_SF"/>
    <property type="match status" value="1"/>
</dbReference>
<dbReference type="InterPro" id="IPR016181">
    <property type="entry name" value="Acyl_CoA_acyltransferase"/>
</dbReference>
<dbReference type="PANTHER" id="PTHR43877:SF2">
    <property type="entry name" value="AMINOALKYLPHOSPHONATE N-ACETYLTRANSFERASE-RELATED"/>
    <property type="match status" value="1"/>
</dbReference>
<dbReference type="SUPFAM" id="SSF55729">
    <property type="entry name" value="Acyl-CoA N-acyltransferases (Nat)"/>
    <property type="match status" value="1"/>
</dbReference>
<dbReference type="OrthoDB" id="9796381at2"/>
<protein>
    <submittedName>
        <fullName evidence="4">GNAT family N-acetyltransferase</fullName>
    </submittedName>
</protein>
<proteinExistence type="predicted"/>
<keyword evidence="5" id="KW-1185">Reference proteome</keyword>
<dbReference type="PANTHER" id="PTHR43877">
    <property type="entry name" value="AMINOALKYLPHOSPHONATE N-ACETYLTRANSFERASE-RELATED-RELATED"/>
    <property type="match status" value="1"/>
</dbReference>
<dbReference type="InterPro" id="IPR000182">
    <property type="entry name" value="GNAT_dom"/>
</dbReference>
<dbReference type="InterPro" id="IPR050832">
    <property type="entry name" value="Bact_Acetyltransf"/>
</dbReference>
<keyword evidence="2" id="KW-0012">Acyltransferase</keyword>
<comment type="caution">
    <text evidence="4">The sequence shown here is derived from an EMBL/GenBank/DDBJ whole genome shotgun (WGS) entry which is preliminary data.</text>
</comment>
<sequence length="174" mass="19841">MNLRKATLSEIPAIWEILQQAIERRKADGSEQWQDGYPNEQTVRNDLANDYGYVLVDEGKIIAYAAIIFDVEPAYTDIEGKWLTNDEYVVIHRVATSNEAIGKGIATQLFKLIEDIALDSKVYSIKVDTNFDNLPMLKILDKLGYTYCGEVFFRGSARKAFEKVLRSRNNPLKN</sequence>
<dbReference type="PROSITE" id="PS51186">
    <property type="entry name" value="GNAT"/>
    <property type="match status" value="1"/>
</dbReference>
<gene>
    <name evidence="4" type="ORF">FO442_01660</name>
</gene>
<dbReference type="AlphaFoldDB" id="A0A556N6W2"/>
<dbReference type="Gene3D" id="3.40.630.30">
    <property type="match status" value="1"/>
</dbReference>
<organism evidence="4 5">
    <name type="scientific">Fluviicola chungangensis</name>
    <dbReference type="NCBI Taxonomy" id="2597671"/>
    <lineage>
        <taxon>Bacteria</taxon>
        <taxon>Pseudomonadati</taxon>
        <taxon>Bacteroidota</taxon>
        <taxon>Flavobacteriia</taxon>
        <taxon>Flavobacteriales</taxon>
        <taxon>Crocinitomicaceae</taxon>
        <taxon>Fluviicola</taxon>
    </lineage>
</organism>
<reference evidence="4 5" key="1">
    <citation type="submission" date="2019-07" db="EMBL/GenBank/DDBJ databases">
        <authorList>
            <person name="Huq M.A."/>
        </authorList>
    </citation>
    <scope>NUCLEOTIDE SEQUENCE [LARGE SCALE GENOMIC DNA]</scope>
    <source>
        <strain evidence="4 5">MAH-3</strain>
    </source>
</reference>
<name>A0A556N6W2_9FLAO</name>
<evidence type="ECO:0000313" key="5">
    <source>
        <dbReference type="Proteomes" id="UP000316008"/>
    </source>
</evidence>
<evidence type="ECO:0000256" key="2">
    <source>
        <dbReference type="ARBA" id="ARBA00023315"/>
    </source>
</evidence>
<evidence type="ECO:0000259" key="3">
    <source>
        <dbReference type="PROSITE" id="PS51186"/>
    </source>
</evidence>
<evidence type="ECO:0000313" key="4">
    <source>
        <dbReference type="EMBL" id="TSJ47860.1"/>
    </source>
</evidence>
<dbReference type="Proteomes" id="UP000316008">
    <property type="component" value="Unassembled WGS sequence"/>
</dbReference>
<dbReference type="Pfam" id="PF00583">
    <property type="entry name" value="Acetyltransf_1"/>
    <property type="match status" value="1"/>
</dbReference>
<dbReference type="GO" id="GO:0016747">
    <property type="term" value="F:acyltransferase activity, transferring groups other than amino-acyl groups"/>
    <property type="evidence" value="ECO:0007669"/>
    <property type="project" value="InterPro"/>
</dbReference>
<dbReference type="EMBL" id="VLPL01000001">
    <property type="protein sequence ID" value="TSJ47860.1"/>
    <property type="molecule type" value="Genomic_DNA"/>
</dbReference>
<evidence type="ECO:0000256" key="1">
    <source>
        <dbReference type="ARBA" id="ARBA00022679"/>
    </source>
</evidence>
<keyword evidence="1 4" id="KW-0808">Transferase</keyword>
<dbReference type="RefSeq" id="WP_144331395.1">
    <property type="nucleotide sequence ID" value="NZ_VLPL01000001.1"/>
</dbReference>